<dbReference type="InterPro" id="IPR029058">
    <property type="entry name" value="AB_hydrolase_fold"/>
</dbReference>
<gene>
    <name evidence="2" type="ORF">F8M41_011288</name>
</gene>
<dbReference type="PANTHER" id="PTHR12277:SF81">
    <property type="entry name" value="PROTEIN ABHD13"/>
    <property type="match status" value="1"/>
</dbReference>
<comment type="caution">
    <text evidence="2">The sequence shown here is derived from an EMBL/GenBank/DDBJ whole genome shotgun (WGS) entry which is preliminary data.</text>
</comment>
<evidence type="ECO:0000313" key="2">
    <source>
        <dbReference type="EMBL" id="KAF0387081.1"/>
    </source>
</evidence>
<dbReference type="GO" id="GO:0008474">
    <property type="term" value="F:palmitoyl-(protein) hydrolase activity"/>
    <property type="evidence" value="ECO:0007669"/>
    <property type="project" value="TreeGrafter"/>
</dbReference>
<evidence type="ECO:0000313" key="3">
    <source>
        <dbReference type="Proteomes" id="UP000439903"/>
    </source>
</evidence>
<dbReference type="Gene3D" id="3.40.50.1820">
    <property type="entry name" value="alpha/beta hydrolase"/>
    <property type="match status" value="1"/>
</dbReference>
<dbReference type="Proteomes" id="UP000439903">
    <property type="component" value="Unassembled WGS sequence"/>
</dbReference>
<organism evidence="2 3">
    <name type="scientific">Gigaspora margarita</name>
    <dbReference type="NCBI Taxonomy" id="4874"/>
    <lineage>
        <taxon>Eukaryota</taxon>
        <taxon>Fungi</taxon>
        <taxon>Fungi incertae sedis</taxon>
        <taxon>Mucoromycota</taxon>
        <taxon>Glomeromycotina</taxon>
        <taxon>Glomeromycetes</taxon>
        <taxon>Diversisporales</taxon>
        <taxon>Gigasporaceae</taxon>
        <taxon>Gigaspora</taxon>
    </lineage>
</organism>
<dbReference type="PANTHER" id="PTHR12277">
    <property type="entry name" value="ALPHA/BETA HYDROLASE DOMAIN-CONTAINING PROTEIN"/>
    <property type="match status" value="1"/>
</dbReference>
<sequence>MDLVSRYLKFFVSGMTFLGSFQCNLLYLSDYPDGSREYVPNPSDYGIQRYEDVVLTTQDKVKIRIYVLPQVHKAPTILTFHGNAGNVGHCIPIAERFYNDFKCNVVMLSYRGYGRSEGTPTEKGLKIDAQTALNYICKHPILKHTKIVLYGQSLGGAVAIDLASKNGNKVAGIIVENTFLSIPKLVPHVVPQLRHLSFLCTQKWDSEKAIKHIKNIPILFLSGIEDELIPKEHMKRLYDFVEGNRKELREFPNGKHGDTVAQPGYFDSIWEFLVKERFIV</sequence>
<keyword evidence="3" id="KW-1185">Reference proteome</keyword>
<feature type="domain" description="AB hydrolase-1" evidence="1">
    <location>
        <begin position="75"/>
        <end position="191"/>
    </location>
</feature>
<proteinExistence type="predicted"/>
<name>A0A8H3WZD9_GIGMA</name>
<dbReference type="Pfam" id="PF00561">
    <property type="entry name" value="Abhydrolase_1"/>
    <property type="match status" value="1"/>
</dbReference>
<dbReference type="AlphaFoldDB" id="A0A8H3WZD9"/>
<dbReference type="SUPFAM" id="SSF53474">
    <property type="entry name" value="alpha/beta-Hydrolases"/>
    <property type="match status" value="1"/>
</dbReference>
<dbReference type="GO" id="GO:0016020">
    <property type="term" value="C:membrane"/>
    <property type="evidence" value="ECO:0007669"/>
    <property type="project" value="TreeGrafter"/>
</dbReference>
<protein>
    <submittedName>
        <fullName evidence="2">Bem46 family protein</fullName>
    </submittedName>
</protein>
<dbReference type="OrthoDB" id="10249433at2759"/>
<reference evidence="2 3" key="1">
    <citation type="journal article" date="2019" name="Environ. Microbiol.">
        <title>At the nexus of three kingdoms: the genome of the mycorrhizal fungus Gigaspora margarita provides insights into plant, endobacterial and fungal interactions.</title>
        <authorList>
            <person name="Venice F."/>
            <person name="Ghignone S."/>
            <person name="Salvioli di Fossalunga A."/>
            <person name="Amselem J."/>
            <person name="Novero M."/>
            <person name="Xianan X."/>
            <person name="Sedzielewska Toro K."/>
            <person name="Morin E."/>
            <person name="Lipzen A."/>
            <person name="Grigoriev I.V."/>
            <person name="Henrissat B."/>
            <person name="Martin F.M."/>
            <person name="Bonfante P."/>
        </authorList>
    </citation>
    <scope>NUCLEOTIDE SEQUENCE [LARGE SCALE GENOMIC DNA]</scope>
    <source>
        <strain evidence="2 3">BEG34</strain>
    </source>
</reference>
<evidence type="ECO:0000259" key="1">
    <source>
        <dbReference type="Pfam" id="PF00561"/>
    </source>
</evidence>
<dbReference type="InterPro" id="IPR000073">
    <property type="entry name" value="AB_hydrolase_1"/>
</dbReference>
<accession>A0A8H3WZD9</accession>
<dbReference type="EMBL" id="WTPW01002312">
    <property type="protein sequence ID" value="KAF0387081.1"/>
    <property type="molecule type" value="Genomic_DNA"/>
</dbReference>